<protein>
    <recommendedName>
        <fullName evidence="1">Immunity protein Imm33 domain-containing protein</fullName>
    </recommendedName>
</protein>
<dbReference type="PANTHER" id="PTHR38743">
    <property type="entry name" value="SIMILAR TO GLYOXYLASE I FAMILY PROTEIN"/>
    <property type="match status" value="1"/>
</dbReference>
<evidence type="ECO:0000313" key="2">
    <source>
        <dbReference type="EMBL" id="ATQ74745.1"/>
    </source>
</evidence>
<evidence type="ECO:0000259" key="1">
    <source>
        <dbReference type="Pfam" id="PF09951"/>
    </source>
</evidence>
<dbReference type="InterPro" id="IPR018689">
    <property type="entry name" value="Imm33_dom"/>
</dbReference>
<accession>A0A2D2DIG4</accession>
<sequence>MHTQKFALTADQIKPLATGRGGCIATDKITVEGFPVGYMVREPTSRPQDSGWCFMGGDETQEYMDDPSHHGIYDVNTIANYSPDITPLLDAPPCSAFARDAVSGKLVQVQYEAPLE</sequence>
<proteinExistence type="predicted"/>
<feature type="domain" description="Immunity protein Imm33" evidence="1">
    <location>
        <begin position="23"/>
        <end position="109"/>
    </location>
</feature>
<keyword evidence="3" id="KW-1185">Reference proteome</keyword>
<dbReference type="AlphaFoldDB" id="A0A2D2DIG4"/>
<evidence type="ECO:0000313" key="3">
    <source>
        <dbReference type="Proteomes" id="UP000229897"/>
    </source>
</evidence>
<gene>
    <name evidence="2" type="ORF">CR152_09580</name>
</gene>
<organism evidence="2 3">
    <name type="scientific">Massilia violaceinigra</name>
    <dbReference type="NCBI Taxonomy" id="2045208"/>
    <lineage>
        <taxon>Bacteria</taxon>
        <taxon>Pseudomonadati</taxon>
        <taxon>Pseudomonadota</taxon>
        <taxon>Betaproteobacteria</taxon>
        <taxon>Burkholderiales</taxon>
        <taxon>Oxalobacteraceae</taxon>
        <taxon>Telluria group</taxon>
        <taxon>Massilia</taxon>
    </lineage>
</organism>
<reference evidence="2" key="1">
    <citation type="submission" date="2017-10" db="EMBL/GenBank/DDBJ databases">
        <title>Massilia psychrophilum sp. nov., a novel purple-pigmented bacterium isolated from Tianshan glacier, Xinjiang Municipality, China.</title>
        <authorList>
            <person name="Wang H."/>
        </authorList>
    </citation>
    <scope>NUCLEOTIDE SEQUENCE [LARGE SCALE GENOMIC DNA]</scope>
    <source>
        <strain evidence="2">B2</strain>
    </source>
</reference>
<dbReference type="EMBL" id="CP024608">
    <property type="protein sequence ID" value="ATQ74745.1"/>
    <property type="molecule type" value="Genomic_DNA"/>
</dbReference>
<name>A0A2D2DIG4_9BURK</name>
<dbReference type="OrthoDB" id="4827574at2"/>
<dbReference type="Pfam" id="PF09951">
    <property type="entry name" value="Imm33"/>
    <property type="match status" value="1"/>
</dbReference>
<dbReference type="KEGG" id="mass:CR152_09580"/>
<dbReference type="RefSeq" id="WP_099874722.1">
    <property type="nucleotide sequence ID" value="NZ_CP024608.1"/>
</dbReference>
<dbReference type="Proteomes" id="UP000229897">
    <property type="component" value="Chromosome"/>
</dbReference>
<dbReference type="PANTHER" id="PTHR38743:SF2">
    <property type="entry name" value="DUF2185 DOMAIN-CONTAINING PROTEIN"/>
    <property type="match status" value="1"/>
</dbReference>